<evidence type="ECO:0000313" key="1">
    <source>
        <dbReference type="EMBL" id="KAK6500011.1"/>
    </source>
</evidence>
<name>A0AAV9W2G0_9PEZI</name>
<organism evidence="1 2">
    <name type="scientific">Arthrobotrys musiformis</name>
    <dbReference type="NCBI Taxonomy" id="47236"/>
    <lineage>
        <taxon>Eukaryota</taxon>
        <taxon>Fungi</taxon>
        <taxon>Dikarya</taxon>
        <taxon>Ascomycota</taxon>
        <taxon>Pezizomycotina</taxon>
        <taxon>Orbiliomycetes</taxon>
        <taxon>Orbiliales</taxon>
        <taxon>Orbiliaceae</taxon>
        <taxon>Arthrobotrys</taxon>
    </lineage>
</organism>
<keyword evidence="2" id="KW-1185">Reference proteome</keyword>
<gene>
    <name evidence="1" type="ORF">TWF481_010369</name>
</gene>
<reference evidence="1 2" key="1">
    <citation type="submission" date="2023-08" db="EMBL/GenBank/DDBJ databases">
        <authorList>
            <person name="Palmer J.M."/>
        </authorList>
    </citation>
    <scope>NUCLEOTIDE SEQUENCE [LARGE SCALE GENOMIC DNA]</scope>
    <source>
        <strain evidence="1 2">TWF481</strain>
    </source>
</reference>
<dbReference type="EMBL" id="JAVHJL010000007">
    <property type="protein sequence ID" value="KAK6500011.1"/>
    <property type="molecule type" value="Genomic_DNA"/>
</dbReference>
<protein>
    <submittedName>
        <fullName evidence="1">Uncharacterized protein</fullName>
    </submittedName>
</protein>
<dbReference type="Proteomes" id="UP001370758">
    <property type="component" value="Unassembled WGS sequence"/>
</dbReference>
<evidence type="ECO:0000313" key="2">
    <source>
        <dbReference type="Proteomes" id="UP001370758"/>
    </source>
</evidence>
<dbReference type="AlphaFoldDB" id="A0AAV9W2G0"/>
<sequence>MVDNSSDYTLYPALSDAQLLAFKENRGTSYNWTPPKIDMTPIDEKSLPPGSFCLKAISQMPDHKRQAISVALQTLNKKEDRRGHRWVATGLEYCDDGAVCLAVKVVRSF</sequence>
<proteinExistence type="predicted"/>
<comment type="caution">
    <text evidence="1">The sequence shown here is derived from an EMBL/GenBank/DDBJ whole genome shotgun (WGS) entry which is preliminary data.</text>
</comment>
<accession>A0AAV9W2G0</accession>